<feature type="binding site" evidence="8">
    <location>
        <position position="102"/>
    </location>
    <ligand>
        <name>shikimate</name>
        <dbReference type="ChEBI" id="CHEBI:36208"/>
    </ligand>
</feature>
<comment type="pathway">
    <text evidence="1 8">Metabolic intermediate biosynthesis; chorismate biosynthesis; chorismate from D-erythrose 4-phosphate and phosphoenolpyruvate: step 4/7.</text>
</comment>
<dbReference type="InterPro" id="IPR011342">
    <property type="entry name" value="Shikimate_DH"/>
</dbReference>
<dbReference type="PANTHER" id="PTHR21089:SF1">
    <property type="entry name" value="BIFUNCTIONAL 3-DEHYDROQUINATE DEHYDRATASE_SHIKIMATE DEHYDROGENASE, CHLOROPLASTIC"/>
    <property type="match status" value="1"/>
</dbReference>
<evidence type="ECO:0000313" key="13">
    <source>
        <dbReference type="Proteomes" id="UP000679722"/>
    </source>
</evidence>
<keyword evidence="6 8" id="KW-0057">Aromatic amino acid biosynthesis</keyword>
<dbReference type="InterPro" id="IPR022893">
    <property type="entry name" value="Shikimate_DH_fam"/>
</dbReference>
<feature type="domain" description="Shikimate dehydrogenase substrate binding N-terminal" evidence="10">
    <location>
        <begin position="6"/>
        <end position="88"/>
    </location>
</feature>
<evidence type="ECO:0000256" key="5">
    <source>
        <dbReference type="ARBA" id="ARBA00023002"/>
    </source>
</evidence>
<evidence type="ECO:0000313" key="12">
    <source>
        <dbReference type="EMBL" id="MBR7888172.1"/>
    </source>
</evidence>
<evidence type="ECO:0000256" key="3">
    <source>
        <dbReference type="ARBA" id="ARBA00022605"/>
    </source>
</evidence>
<dbReference type="InterPro" id="IPR006151">
    <property type="entry name" value="Shikm_DH/Glu-tRNA_Rdtase"/>
</dbReference>
<feature type="binding site" evidence="8">
    <location>
        <position position="86"/>
    </location>
    <ligand>
        <name>shikimate</name>
        <dbReference type="ChEBI" id="CHEBI:36208"/>
    </ligand>
</feature>
<feature type="binding site" evidence="8">
    <location>
        <begin position="127"/>
        <end position="131"/>
    </location>
    <ligand>
        <name>NADP(+)</name>
        <dbReference type="ChEBI" id="CHEBI:58349"/>
    </ligand>
</feature>
<dbReference type="EC" id="1.1.1.25" evidence="2 8"/>
<feature type="binding site" evidence="8">
    <location>
        <begin position="14"/>
        <end position="16"/>
    </location>
    <ligand>
        <name>shikimate</name>
        <dbReference type="ChEBI" id="CHEBI:36208"/>
    </ligand>
</feature>
<comment type="caution">
    <text evidence="8">Lacks conserved residue(s) required for the propagation of feature annotation.</text>
</comment>
<evidence type="ECO:0000256" key="2">
    <source>
        <dbReference type="ARBA" id="ARBA00012962"/>
    </source>
</evidence>
<dbReference type="EMBL" id="JAGSSV010000003">
    <property type="protein sequence ID" value="MBR7888172.1"/>
    <property type="molecule type" value="Genomic_DNA"/>
</dbReference>
<feature type="binding site" evidence="8">
    <location>
        <position position="212"/>
    </location>
    <ligand>
        <name>shikimate</name>
        <dbReference type="ChEBI" id="CHEBI:36208"/>
    </ligand>
</feature>
<dbReference type="Pfam" id="PF18317">
    <property type="entry name" value="SDH_C"/>
    <property type="match status" value="1"/>
</dbReference>
<comment type="catalytic activity">
    <reaction evidence="7 8">
        <text>shikimate + NADP(+) = 3-dehydroshikimate + NADPH + H(+)</text>
        <dbReference type="Rhea" id="RHEA:17737"/>
        <dbReference type="ChEBI" id="CHEBI:15378"/>
        <dbReference type="ChEBI" id="CHEBI:16630"/>
        <dbReference type="ChEBI" id="CHEBI:36208"/>
        <dbReference type="ChEBI" id="CHEBI:57783"/>
        <dbReference type="ChEBI" id="CHEBI:58349"/>
        <dbReference type="EC" id="1.1.1.25"/>
    </reaction>
</comment>
<evidence type="ECO:0000259" key="9">
    <source>
        <dbReference type="Pfam" id="PF01488"/>
    </source>
</evidence>
<dbReference type="NCBIfam" id="NF001310">
    <property type="entry name" value="PRK00258.1-2"/>
    <property type="match status" value="1"/>
</dbReference>
<comment type="subunit">
    <text evidence="8">Homodimer.</text>
</comment>
<feature type="domain" description="Quinate/shikimate 5-dehydrogenase/glutamyl-tRNA reductase" evidence="9">
    <location>
        <begin position="117"/>
        <end position="188"/>
    </location>
</feature>
<dbReference type="NCBIfam" id="TIGR00507">
    <property type="entry name" value="aroE"/>
    <property type="match status" value="1"/>
</dbReference>
<feature type="binding site" evidence="8">
    <location>
        <position position="61"/>
    </location>
    <ligand>
        <name>shikimate</name>
        <dbReference type="ChEBI" id="CHEBI:36208"/>
    </ligand>
</feature>
<dbReference type="RefSeq" id="WP_211535519.1">
    <property type="nucleotide sequence ID" value="NZ_JAGSSV010000003.1"/>
</dbReference>
<comment type="similarity">
    <text evidence="8">Belongs to the shikimate dehydrogenase family.</text>
</comment>
<feature type="binding site" evidence="8">
    <location>
        <position position="233"/>
    </location>
    <ligand>
        <name>NADP(+)</name>
        <dbReference type="ChEBI" id="CHEBI:58349"/>
    </ligand>
</feature>
<dbReference type="Proteomes" id="UP000679722">
    <property type="component" value="Unassembled WGS sequence"/>
</dbReference>
<dbReference type="SUPFAM" id="SSF51735">
    <property type="entry name" value="NAD(P)-binding Rossmann-fold domains"/>
    <property type="match status" value="1"/>
</dbReference>
<evidence type="ECO:0000256" key="1">
    <source>
        <dbReference type="ARBA" id="ARBA00004871"/>
    </source>
</evidence>
<dbReference type="InterPro" id="IPR041121">
    <property type="entry name" value="SDH_C"/>
</dbReference>
<keyword evidence="3 8" id="KW-0028">Amino-acid biosynthesis</keyword>
<accession>A0ABS5H9Q3</accession>
<dbReference type="Pfam" id="PF08501">
    <property type="entry name" value="Shikimate_dh_N"/>
    <property type="match status" value="1"/>
</dbReference>
<dbReference type="PANTHER" id="PTHR21089">
    <property type="entry name" value="SHIKIMATE DEHYDROGENASE"/>
    <property type="match status" value="1"/>
</dbReference>
<evidence type="ECO:0000259" key="10">
    <source>
        <dbReference type="Pfam" id="PF08501"/>
    </source>
</evidence>
<keyword evidence="13" id="KW-1185">Reference proteome</keyword>
<comment type="caution">
    <text evidence="12">The sequence shown here is derived from an EMBL/GenBank/DDBJ whole genome shotgun (WGS) entry which is preliminary data.</text>
</comment>
<evidence type="ECO:0000256" key="8">
    <source>
        <dbReference type="HAMAP-Rule" id="MF_00222"/>
    </source>
</evidence>
<feature type="binding site" evidence="8">
    <location>
        <position position="210"/>
    </location>
    <ligand>
        <name>NADP(+)</name>
        <dbReference type="ChEBI" id="CHEBI:58349"/>
    </ligand>
</feature>
<feature type="active site" description="Proton acceptor" evidence="8">
    <location>
        <position position="65"/>
    </location>
</feature>
<sequence>MDQYAVVGNPIAHSKSPSIHAYFATQTQQSLTYSTLLGDEVEFEQQVRDFFQQGGKGLNITVPFKERAYAMCDILSQRAKQAGAVNTLLMGKNGDLFGDNTDGIGMVRDIIDNHQVSLKDKRVLILGAGGAVRGVLEPILSEQPESVTIANRTVEKAQALADHFDCLASSFDALEGSFDIIINGTSASLSGNLPPLKDELIGDQTWCYDMMYGVERTIFLQWAHERGADGADGLGMLVGQAAEAFYLWRQVRPDSASLVAHMRRQMLTNGQ</sequence>
<evidence type="ECO:0000259" key="11">
    <source>
        <dbReference type="Pfam" id="PF18317"/>
    </source>
</evidence>
<dbReference type="Gene3D" id="3.40.50.10860">
    <property type="entry name" value="Leucine Dehydrogenase, chain A, domain 1"/>
    <property type="match status" value="1"/>
</dbReference>
<keyword evidence="4 8" id="KW-0521">NADP</keyword>
<proteinExistence type="inferred from homology"/>
<dbReference type="InterPro" id="IPR046346">
    <property type="entry name" value="Aminoacid_DH-like_N_sf"/>
</dbReference>
<evidence type="ECO:0000256" key="4">
    <source>
        <dbReference type="ARBA" id="ARBA00022857"/>
    </source>
</evidence>
<dbReference type="InterPro" id="IPR036291">
    <property type="entry name" value="NAD(P)-bd_dom_sf"/>
</dbReference>
<organism evidence="12 13">
    <name type="scientific">Marinomonas vulgaris</name>
    <dbReference type="NCBI Taxonomy" id="2823372"/>
    <lineage>
        <taxon>Bacteria</taxon>
        <taxon>Pseudomonadati</taxon>
        <taxon>Pseudomonadota</taxon>
        <taxon>Gammaproteobacteria</taxon>
        <taxon>Oceanospirillales</taxon>
        <taxon>Oceanospirillaceae</taxon>
        <taxon>Marinomonas</taxon>
    </lineage>
</organism>
<evidence type="ECO:0000256" key="6">
    <source>
        <dbReference type="ARBA" id="ARBA00023141"/>
    </source>
</evidence>
<feature type="binding site" evidence="8">
    <location>
        <begin position="151"/>
        <end position="156"/>
    </location>
    <ligand>
        <name>NADP(+)</name>
        <dbReference type="ChEBI" id="CHEBI:58349"/>
    </ligand>
</feature>
<dbReference type="Pfam" id="PF01488">
    <property type="entry name" value="Shikimate_DH"/>
    <property type="match status" value="1"/>
</dbReference>
<protein>
    <recommendedName>
        <fullName evidence="2 8">Shikimate dehydrogenase (NADP(+))</fullName>
        <shortName evidence="8">SDH</shortName>
        <ecNumber evidence="2 8">1.1.1.25</ecNumber>
    </recommendedName>
</protein>
<gene>
    <name evidence="8 12" type="primary">aroE</name>
    <name evidence="12" type="ORF">J9B83_04385</name>
</gene>
<name>A0ABS5H9Q3_9GAMM</name>
<dbReference type="SUPFAM" id="SSF53223">
    <property type="entry name" value="Aminoacid dehydrogenase-like, N-terminal domain"/>
    <property type="match status" value="1"/>
</dbReference>
<dbReference type="GO" id="GO:0004764">
    <property type="term" value="F:shikimate 3-dehydrogenase (NADP+) activity"/>
    <property type="evidence" value="ECO:0007669"/>
    <property type="project" value="UniProtKB-EC"/>
</dbReference>
<dbReference type="HAMAP" id="MF_00222">
    <property type="entry name" value="Shikimate_DH_AroE"/>
    <property type="match status" value="1"/>
</dbReference>
<dbReference type="CDD" id="cd01065">
    <property type="entry name" value="NAD_bind_Shikimate_DH"/>
    <property type="match status" value="1"/>
</dbReference>
<keyword evidence="5 8" id="KW-0560">Oxidoreductase</keyword>
<dbReference type="InterPro" id="IPR013708">
    <property type="entry name" value="Shikimate_DH-bd_N"/>
</dbReference>
<feature type="binding site" evidence="8">
    <location>
        <position position="240"/>
    </location>
    <ligand>
        <name>shikimate</name>
        <dbReference type="ChEBI" id="CHEBI:36208"/>
    </ligand>
</feature>
<evidence type="ECO:0000256" key="7">
    <source>
        <dbReference type="ARBA" id="ARBA00049442"/>
    </source>
</evidence>
<reference evidence="13" key="1">
    <citation type="submission" date="2023-07" db="EMBL/GenBank/DDBJ databases">
        <title>Marinomonas vulgaris A79, complete genome.</title>
        <authorList>
            <person name="Ying J.-J."/>
        </authorList>
    </citation>
    <scope>NUCLEOTIDE SEQUENCE [LARGE SCALE GENOMIC DNA]</scope>
    <source>
        <strain evidence="13">A79</strain>
    </source>
</reference>
<comment type="function">
    <text evidence="8">Involved in the biosynthesis of the chorismate, which leads to the biosynthesis of aromatic amino acids. Catalyzes the reversible NADPH linked reduction of 3-dehydroshikimate (DHSA) to yield shikimate (SA).</text>
</comment>
<dbReference type="Gene3D" id="3.40.50.720">
    <property type="entry name" value="NAD(P)-binding Rossmann-like Domain"/>
    <property type="match status" value="1"/>
</dbReference>
<feature type="domain" description="SDH C-terminal" evidence="11">
    <location>
        <begin position="233"/>
        <end position="266"/>
    </location>
</feature>